<evidence type="ECO:0000256" key="2">
    <source>
        <dbReference type="ARBA" id="ARBA00022723"/>
    </source>
</evidence>
<evidence type="ECO:0000313" key="7">
    <source>
        <dbReference type="EMBL" id="KAJ8347664.1"/>
    </source>
</evidence>
<dbReference type="EMBL" id="JAINUF010000010">
    <property type="protein sequence ID" value="KAJ8347664.1"/>
    <property type="molecule type" value="Genomic_DNA"/>
</dbReference>
<feature type="domain" description="Replication factor A C-terminal" evidence="6">
    <location>
        <begin position="57"/>
        <end position="202"/>
    </location>
</feature>
<accession>A0A9Q1EYK2</accession>
<dbReference type="AlphaFoldDB" id="A0A9Q1EYK2"/>
<keyword evidence="3" id="KW-0863">Zinc-finger</keyword>
<keyword evidence="8" id="KW-1185">Reference proteome</keyword>
<dbReference type="CDD" id="cd04476">
    <property type="entry name" value="RPA1_DBD_C"/>
    <property type="match status" value="1"/>
</dbReference>
<comment type="similarity">
    <text evidence="1">Belongs to the replication factor A protein 1 family.</text>
</comment>
<comment type="caution">
    <text evidence="7">The sequence shown here is derived from an EMBL/GenBank/DDBJ whole genome shotgun (WGS) entry which is preliminary data.</text>
</comment>
<evidence type="ECO:0000256" key="1">
    <source>
        <dbReference type="ARBA" id="ARBA00005690"/>
    </source>
</evidence>
<dbReference type="InterPro" id="IPR012340">
    <property type="entry name" value="NA-bd_OB-fold"/>
</dbReference>
<dbReference type="OrthoDB" id="1751331at2759"/>
<keyword evidence="4" id="KW-0862">Zinc</keyword>
<evidence type="ECO:0000256" key="5">
    <source>
        <dbReference type="ARBA" id="ARBA00023125"/>
    </source>
</evidence>
<reference evidence="7" key="1">
    <citation type="journal article" date="2023" name="Science">
        <title>Genome structures resolve the early diversification of teleost fishes.</title>
        <authorList>
            <person name="Parey E."/>
            <person name="Louis A."/>
            <person name="Montfort J."/>
            <person name="Bouchez O."/>
            <person name="Roques C."/>
            <person name="Iampietro C."/>
            <person name="Lluch J."/>
            <person name="Castinel A."/>
            <person name="Donnadieu C."/>
            <person name="Desvignes T."/>
            <person name="Floi Bucao C."/>
            <person name="Jouanno E."/>
            <person name="Wen M."/>
            <person name="Mejri S."/>
            <person name="Dirks R."/>
            <person name="Jansen H."/>
            <person name="Henkel C."/>
            <person name="Chen W.J."/>
            <person name="Zahm M."/>
            <person name="Cabau C."/>
            <person name="Klopp C."/>
            <person name="Thompson A.W."/>
            <person name="Robinson-Rechavi M."/>
            <person name="Braasch I."/>
            <person name="Lecointre G."/>
            <person name="Bobe J."/>
            <person name="Postlethwait J.H."/>
            <person name="Berthelot C."/>
            <person name="Roest Crollius H."/>
            <person name="Guiguen Y."/>
        </authorList>
    </citation>
    <scope>NUCLEOTIDE SEQUENCE</scope>
    <source>
        <strain evidence="7">WJC10195</strain>
    </source>
</reference>
<evidence type="ECO:0000256" key="4">
    <source>
        <dbReference type="ARBA" id="ARBA00022833"/>
    </source>
</evidence>
<keyword evidence="2" id="KW-0479">Metal-binding</keyword>
<name>A0A9Q1EYK2_SYNKA</name>
<organism evidence="7 8">
    <name type="scientific">Synaphobranchus kaupii</name>
    <name type="common">Kaup's arrowtooth eel</name>
    <dbReference type="NCBI Taxonomy" id="118154"/>
    <lineage>
        <taxon>Eukaryota</taxon>
        <taxon>Metazoa</taxon>
        <taxon>Chordata</taxon>
        <taxon>Craniata</taxon>
        <taxon>Vertebrata</taxon>
        <taxon>Euteleostomi</taxon>
        <taxon>Actinopterygii</taxon>
        <taxon>Neopterygii</taxon>
        <taxon>Teleostei</taxon>
        <taxon>Anguilliformes</taxon>
        <taxon>Synaphobranchidae</taxon>
        <taxon>Synaphobranchus</taxon>
    </lineage>
</organism>
<dbReference type="GO" id="GO:0003677">
    <property type="term" value="F:DNA binding"/>
    <property type="evidence" value="ECO:0007669"/>
    <property type="project" value="UniProtKB-KW"/>
</dbReference>
<dbReference type="FunFam" id="2.40.50.140:FF:000090">
    <property type="entry name" value="Replication protein A subunit"/>
    <property type="match status" value="1"/>
</dbReference>
<dbReference type="Pfam" id="PF08646">
    <property type="entry name" value="Rep_fac-A_C"/>
    <property type="match status" value="1"/>
</dbReference>
<protein>
    <recommendedName>
        <fullName evidence="6">Replication factor A C-terminal domain-containing protein</fullName>
    </recommendedName>
</protein>
<dbReference type="Gene3D" id="2.40.50.140">
    <property type="entry name" value="Nucleic acid-binding proteins"/>
    <property type="match status" value="1"/>
</dbReference>
<dbReference type="SUPFAM" id="SSF50249">
    <property type="entry name" value="Nucleic acid-binding proteins"/>
    <property type="match status" value="1"/>
</dbReference>
<sequence length="212" mass="24472">MRRIECIFTRYDKEGHALDSQSLTELKAGGGGGGNTNWKMLGDVKSEHLGHAEKADYFSCVATIVYLRKENCLYQACPTQDCNKKVVDQHNGMFRCEKCDREFPNFKYRLILSANIADCGDNQWVTCFQESAETILGRDADYLGKLKESSEASFDEVFQQANFNMYNFRIRVKLETYNDESRIKATVMELQPVDHRDYSRRLISSIRKLETQ</sequence>
<dbReference type="GO" id="GO:0008270">
    <property type="term" value="F:zinc ion binding"/>
    <property type="evidence" value="ECO:0007669"/>
    <property type="project" value="UniProtKB-KW"/>
</dbReference>
<dbReference type="Proteomes" id="UP001152622">
    <property type="component" value="Chromosome 10"/>
</dbReference>
<evidence type="ECO:0000259" key="6">
    <source>
        <dbReference type="Pfam" id="PF08646"/>
    </source>
</evidence>
<gene>
    <name evidence="7" type="ORF">SKAU_G00262530</name>
</gene>
<dbReference type="InterPro" id="IPR047192">
    <property type="entry name" value="Euk_RPA1_DBD_C"/>
</dbReference>
<proteinExistence type="inferred from homology"/>
<evidence type="ECO:0000256" key="3">
    <source>
        <dbReference type="ARBA" id="ARBA00022771"/>
    </source>
</evidence>
<evidence type="ECO:0000313" key="8">
    <source>
        <dbReference type="Proteomes" id="UP001152622"/>
    </source>
</evidence>
<dbReference type="InterPro" id="IPR013955">
    <property type="entry name" value="Rep_factor-A_C"/>
</dbReference>
<keyword evidence="5" id="KW-0238">DNA-binding</keyword>